<keyword evidence="1" id="KW-0346">Stress response</keyword>
<protein>
    <submittedName>
        <fullName evidence="5">Type 1 glutamine amidotransferase domain-containing protein</fullName>
    </submittedName>
</protein>
<dbReference type="EMBL" id="JBAFVH010000006">
    <property type="protein sequence ID" value="MFG1372977.1"/>
    <property type="molecule type" value="Genomic_DNA"/>
</dbReference>
<dbReference type="PANTHER" id="PTHR48094:SF11">
    <property type="entry name" value="GLUTATHIONE-INDEPENDENT GLYOXALASE HSP31-RELATED"/>
    <property type="match status" value="1"/>
</dbReference>
<feature type="domain" description="DJ-1/PfpI" evidence="4">
    <location>
        <begin position="30"/>
        <end position="218"/>
    </location>
</feature>
<dbReference type="RefSeq" id="WP_393992810.1">
    <property type="nucleotide sequence ID" value="NZ_JBAFVH010000006.1"/>
</dbReference>
<evidence type="ECO:0000256" key="2">
    <source>
        <dbReference type="ARBA" id="ARBA00023239"/>
    </source>
</evidence>
<organism evidence="5 6">
    <name type="scientific">Xanthobacter oligotrophicus</name>
    <dbReference type="NCBI Taxonomy" id="2607286"/>
    <lineage>
        <taxon>Bacteria</taxon>
        <taxon>Pseudomonadati</taxon>
        <taxon>Pseudomonadota</taxon>
        <taxon>Alphaproteobacteria</taxon>
        <taxon>Hyphomicrobiales</taxon>
        <taxon>Xanthobacteraceae</taxon>
        <taxon>Xanthobacter</taxon>
    </lineage>
</organism>
<keyword evidence="5" id="KW-0315">Glutamine amidotransferase</keyword>
<comment type="similarity">
    <text evidence="3">Belongs to the peptidase C56 family. HSP31-like subfamily.</text>
</comment>
<dbReference type="CDD" id="cd03141">
    <property type="entry name" value="GATase1_Hsp31_like"/>
    <property type="match status" value="1"/>
</dbReference>
<evidence type="ECO:0000313" key="6">
    <source>
        <dbReference type="Proteomes" id="UP001604002"/>
    </source>
</evidence>
<keyword evidence="6" id="KW-1185">Reference proteome</keyword>
<gene>
    <name evidence="5" type="ORF">V5F32_12450</name>
</gene>
<proteinExistence type="inferred from homology"/>
<sequence length="235" mass="24548">MLTKLKILMILTSSATMGEPDKPTGLWFEELATPYYAFVDAGASVTLASIQGGPAPIDPRSVKARGENEDSVDRFLGDGEASDALTATTAVEDIDVSTYDAVFLPGGHGTMWDLPQSTALAALLDAIWAQGKVIAAVCHGPAGLVNVKDETGAPLVRGRRVTGFTDSEERAVGLAEAVPFLLETRLRALGGRYESIADFQPFAIADGRLVTGQNPASSALTAKLTLEALALASAD</sequence>
<comment type="caution">
    <text evidence="5">The sequence shown here is derived from an EMBL/GenBank/DDBJ whole genome shotgun (WGS) entry which is preliminary data.</text>
</comment>
<name>A0ABW6ZYZ6_9HYPH</name>
<dbReference type="SUPFAM" id="SSF52317">
    <property type="entry name" value="Class I glutamine amidotransferase-like"/>
    <property type="match status" value="1"/>
</dbReference>
<reference evidence="5 6" key="1">
    <citation type="submission" date="2024-02" db="EMBL/GenBank/DDBJ databases">
        <title>Expansion and revision of Xanthobacter and proposal of Roseixanthobacter gen. nov.</title>
        <authorList>
            <person name="Soltysiak M.P.M."/>
            <person name="Jalihal A."/>
            <person name="Ory A."/>
            <person name="Chrisophersen C."/>
            <person name="Lee A.D."/>
            <person name="Boulton J."/>
            <person name="Springer M."/>
        </authorList>
    </citation>
    <scope>NUCLEOTIDE SEQUENCE [LARGE SCALE GENOMIC DNA]</scope>
    <source>
        <strain evidence="5 6">23A</strain>
    </source>
</reference>
<dbReference type="Proteomes" id="UP001604002">
    <property type="component" value="Unassembled WGS sequence"/>
</dbReference>
<accession>A0ABW6ZYZ6</accession>
<evidence type="ECO:0000256" key="3">
    <source>
        <dbReference type="ARBA" id="ARBA00038493"/>
    </source>
</evidence>
<dbReference type="PANTHER" id="PTHR48094">
    <property type="entry name" value="PROTEIN/NUCLEIC ACID DEGLYCASE DJ-1-RELATED"/>
    <property type="match status" value="1"/>
</dbReference>
<evidence type="ECO:0000256" key="1">
    <source>
        <dbReference type="ARBA" id="ARBA00023016"/>
    </source>
</evidence>
<dbReference type="Gene3D" id="3.40.50.880">
    <property type="match status" value="1"/>
</dbReference>
<evidence type="ECO:0000259" key="4">
    <source>
        <dbReference type="Pfam" id="PF01965"/>
    </source>
</evidence>
<dbReference type="InterPro" id="IPR029062">
    <property type="entry name" value="Class_I_gatase-like"/>
</dbReference>
<dbReference type="InterPro" id="IPR002818">
    <property type="entry name" value="DJ-1/PfpI"/>
</dbReference>
<dbReference type="InterPro" id="IPR050325">
    <property type="entry name" value="Prot/Nucl_acid_deglycase"/>
</dbReference>
<dbReference type="Pfam" id="PF01965">
    <property type="entry name" value="DJ-1_PfpI"/>
    <property type="match status" value="1"/>
</dbReference>
<keyword evidence="2" id="KW-0456">Lyase</keyword>
<evidence type="ECO:0000313" key="5">
    <source>
        <dbReference type="EMBL" id="MFG1372977.1"/>
    </source>
</evidence>